<sequence length="136" mass="15504">MKAPLFELQTIDGETYQLEQDLGNVIMLTFWASWCPDCGRDLPKKEQFYQSVPKDQVKMVTIDVVGRERNVQEGINYAEKFLTQPTLLDNGRKTYDLYECDGVPTTILIDQSGEIAHHFGDKAEMMDIIKAVGELI</sequence>
<protein>
    <submittedName>
        <fullName evidence="3">Thioredoxin</fullName>
    </submittedName>
</protein>
<proteinExistence type="predicted"/>
<dbReference type="PROSITE" id="PS51352">
    <property type="entry name" value="THIOREDOXIN_2"/>
    <property type="match status" value="1"/>
</dbReference>
<dbReference type="Pfam" id="PF00578">
    <property type="entry name" value="AhpC-TSA"/>
    <property type="match status" value="1"/>
</dbReference>
<dbReference type="InterPro" id="IPR050553">
    <property type="entry name" value="Thioredoxin_ResA/DsbE_sf"/>
</dbReference>
<comment type="caution">
    <text evidence="3">The sequence shown here is derived from an EMBL/GenBank/DDBJ whole genome shotgun (WGS) entry which is preliminary data.</text>
</comment>
<dbReference type="GO" id="GO:0016491">
    <property type="term" value="F:oxidoreductase activity"/>
    <property type="evidence" value="ECO:0007669"/>
    <property type="project" value="InterPro"/>
</dbReference>
<dbReference type="AlphaFoldDB" id="A0A0A5I1N3"/>
<dbReference type="eggNOG" id="COG0526">
    <property type="taxonomic scope" value="Bacteria"/>
</dbReference>
<name>A0A0A5I1N3_9BACI</name>
<dbReference type="GO" id="GO:0016209">
    <property type="term" value="F:antioxidant activity"/>
    <property type="evidence" value="ECO:0007669"/>
    <property type="project" value="InterPro"/>
</dbReference>
<gene>
    <name evidence="3" type="ORF">N783_04005</name>
</gene>
<dbReference type="RefSeq" id="WP_027445961.1">
    <property type="nucleotide sequence ID" value="NZ_AULJ01000019.1"/>
</dbReference>
<dbReference type="OrthoDB" id="25753at2"/>
<organism evidence="3 4">
    <name type="scientific">Pontibacillus marinus BH030004 = DSM 16465</name>
    <dbReference type="NCBI Taxonomy" id="1385511"/>
    <lineage>
        <taxon>Bacteria</taxon>
        <taxon>Bacillati</taxon>
        <taxon>Bacillota</taxon>
        <taxon>Bacilli</taxon>
        <taxon>Bacillales</taxon>
        <taxon>Bacillaceae</taxon>
        <taxon>Pontibacillus</taxon>
    </lineage>
</organism>
<evidence type="ECO:0000313" key="3">
    <source>
        <dbReference type="EMBL" id="KGX89767.1"/>
    </source>
</evidence>
<dbReference type="InterPro" id="IPR000866">
    <property type="entry name" value="AhpC/TSA"/>
</dbReference>
<keyword evidence="4" id="KW-1185">Reference proteome</keyword>
<evidence type="ECO:0000313" key="4">
    <source>
        <dbReference type="Proteomes" id="UP000030403"/>
    </source>
</evidence>
<dbReference type="PANTHER" id="PTHR42852">
    <property type="entry name" value="THIOL:DISULFIDE INTERCHANGE PROTEIN DSBE"/>
    <property type="match status" value="1"/>
</dbReference>
<dbReference type="SUPFAM" id="SSF52833">
    <property type="entry name" value="Thioredoxin-like"/>
    <property type="match status" value="1"/>
</dbReference>
<dbReference type="EMBL" id="AVPF01000012">
    <property type="protein sequence ID" value="KGX89767.1"/>
    <property type="molecule type" value="Genomic_DNA"/>
</dbReference>
<dbReference type="Proteomes" id="UP000030403">
    <property type="component" value="Unassembled WGS sequence"/>
</dbReference>
<dbReference type="InterPro" id="IPR036249">
    <property type="entry name" value="Thioredoxin-like_sf"/>
</dbReference>
<feature type="domain" description="Thioredoxin" evidence="2">
    <location>
        <begin position="1"/>
        <end position="136"/>
    </location>
</feature>
<dbReference type="CDD" id="cd02966">
    <property type="entry name" value="TlpA_like_family"/>
    <property type="match status" value="1"/>
</dbReference>
<dbReference type="STRING" id="1385511.GCA_000425225_01940"/>
<reference evidence="3 4" key="1">
    <citation type="submission" date="2013-08" db="EMBL/GenBank/DDBJ databases">
        <authorList>
            <person name="Huang J."/>
            <person name="Wang G."/>
        </authorList>
    </citation>
    <scope>NUCLEOTIDE SEQUENCE [LARGE SCALE GENOMIC DNA]</scope>
    <source>
        <strain evidence="3 4">BH030004</strain>
    </source>
</reference>
<accession>A0A0A5I1N3</accession>
<dbReference type="InterPro" id="IPR013766">
    <property type="entry name" value="Thioredoxin_domain"/>
</dbReference>
<evidence type="ECO:0000259" key="2">
    <source>
        <dbReference type="PROSITE" id="PS51352"/>
    </source>
</evidence>
<evidence type="ECO:0000256" key="1">
    <source>
        <dbReference type="ARBA" id="ARBA00023157"/>
    </source>
</evidence>
<dbReference type="Gene3D" id="3.40.30.10">
    <property type="entry name" value="Glutaredoxin"/>
    <property type="match status" value="1"/>
</dbReference>
<dbReference type="PANTHER" id="PTHR42852:SF17">
    <property type="entry name" value="THIOREDOXIN-LIKE PROTEIN HI_1115"/>
    <property type="match status" value="1"/>
</dbReference>
<keyword evidence="1" id="KW-1015">Disulfide bond</keyword>